<accession>A0A921FAM7</accession>
<dbReference type="AlphaFoldDB" id="A0A921FAM7"/>
<dbReference type="Proteomes" id="UP000707535">
    <property type="component" value="Unassembled WGS sequence"/>
</dbReference>
<keyword evidence="2" id="KW-0808">Transferase</keyword>
<dbReference type="Gene3D" id="3.40.630.30">
    <property type="match status" value="1"/>
</dbReference>
<feature type="domain" description="N-acetyltransferase" evidence="1">
    <location>
        <begin position="9"/>
        <end position="153"/>
    </location>
</feature>
<evidence type="ECO:0000259" key="1">
    <source>
        <dbReference type="PROSITE" id="PS51186"/>
    </source>
</evidence>
<dbReference type="CDD" id="cd04301">
    <property type="entry name" value="NAT_SF"/>
    <property type="match status" value="1"/>
</dbReference>
<protein>
    <submittedName>
        <fullName evidence="2">GNAT family N-acetyltransferase</fullName>
        <ecNumber evidence="2">2.3.1.-</ecNumber>
    </submittedName>
</protein>
<dbReference type="PROSITE" id="PS51186">
    <property type="entry name" value="GNAT"/>
    <property type="match status" value="1"/>
</dbReference>
<dbReference type="EMBL" id="DYXG01000100">
    <property type="protein sequence ID" value="HJE98006.1"/>
    <property type="molecule type" value="Genomic_DNA"/>
</dbReference>
<dbReference type="InterPro" id="IPR016181">
    <property type="entry name" value="Acyl_CoA_acyltransferase"/>
</dbReference>
<dbReference type="Pfam" id="PF13673">
    <property type="entry name" value="Acetyltransf_10"/>
    <property type="match status" value="1"/>
</dbReference>
<gene>
    <name evidence="2" type="ORF">K8V00_10345</name>
</gene>
<reference evidence="2" key="1">
    <citation type="journal article" date="2021" name="PeerJ">
        <title>Extensive microbial diversity within the chicken gut microbiome revealed by metagenomics and culture.</title>
        <authorList>
            <person name="Gilroy R."/>
            <person name="Ravi A."/>
            <person name="Getino M."/>
            <person name="Pursley I."/>
            <person name="Horton D.L."/>
            <person name="Alikhan N.F."/>
            <person name="Baker D."/>
            <person name="Gharbi K."/>
            <person name="Hall N."/>
            <person name="Watson M."/>
            <person name="Adriaenssens E.M."/>
            <person name="Foster-Nyarko E."/>
            <person name="Jarju S."/>
            <person name="Secka A."/>
            <person name="Antonio M."/>
            <person name="Oren A."/>
            <person name="Chaudhuri R.R."/>
            <person name="La Ragione R."/>
            <person name="Hildebrand F."/>
            <person name="Pallen M.J."/>
        </authorList>
    </citation>
    <scope>NUCLEOTIDE SEQUENCE</scope>
    <source>
        <strain evidence="2">CHK174-6876</strain>
    </source>
</reference>
<keyword evidence="2" id="KW-0012">Acyltransferase</keyword>
<dbReference type="InterPro" id="IPR000182">
    <property type="entry name" value="GNAT_dom"/>
</dbReference>
<proteinExistence type="predicted"/>
<organism evidence="2 3">
    <name type="scientific">Ligilactobacillus acidipiscis</name>
    <dbReference type="NCBI Taxonomy" id="89059"/>
    <lineage>
        <taxon>Bacteria</taxon>
        <taxon>Bacillati</taxon>
        <taxon>Bacillota</taxon>
        <taxon>Bacilli</taxon>
        <taxon>Lactobacillales</taxon>
        <taxon>Lactobacillaceae</taxon>
        <taxon>Ligilactobacillus</taxon>
    </lineage>
</organism>
<dbReference type="SUPFAM" id="SSF55729">
    <property type="entry name" value="Acyl-CoA N-acyltransferases (Nat)"/>
    <property type="match status" value="1"/>
</dbReference>
<dbReference type="EC" id="2.3.1.-" evidence="2"/>
<evidence type="ECO:0000313" key="3">
    <source>
        <dbReference type="Proteomes" id="UP000707535"/>
    </source>
</evidence>
<name>A0A921FAM7_9LACO</name>
<reference evidence="2" key="2">
    <citation type="submission" date="2021-09" db="EMBL/GenBank/DDBJ databases">
        <authorList>
            <person name="Gilroy R."/>
        </authorList>
    </citation>
    <scope>NUCLEOTIDE SEQUENCE</scope>
    <source>
        <strain evidence="2">CHK174-6876</strain>
    </source>
</reference>
<comment type="caution">
    <text evidence="2">The sequence shown here is derived from an EMBL/GenBank/DDBJ whole genome shotgun (WGS) entry which is preliminary data.</text>
</comment>
<dbReference type="GO" id="GO:0016747">
    <property type="term" value="F:acyltransferase activity, transferring groups other than amino-acyl groups"/>
    <property type="evidence" value="ECO:0007669"/>
    <property type="project" value="InterPro"/>
</dbReference>
<evidence type="ECO:0000313" key="2">
    <source>
        <dbReference type="EMBL" id="HJE98006.1"/>
    </source>
</evidence>
<sequence length="155" mass="18151">MKELNLIIKETNELSPKELVNIMQERVKVFVVEQNCPYQEVDKLDETATHVLLQEQDKLVAYARIIPHVDQVHISFGRVLVVKEYRKHKLGRKIVQAALDQIQKQFPNKEVKIQAQSYLQNFYSSFGFKAVSDVYLEDNIPHLDMVLEKQNTDLR</sequence>